<dbReference type="InterPro" id="IPR020548">
    <property type="entry name" value="Fructose_bisphosphatase_AS"/>
</dbReference>
<dbReference type="PANTHER" id="PTHR11556">
    <property type="entry name" value="FRUCTOSE-1,6-BISPHOSPHATASE-RELATED"/>
    <property type="match status" value="1"/>
</dbReference>
<dbReference type="RefSeq" id="WP_150967959.1">
    <property type="nucleotide sequence ID" value="NZ_VZDO01000001.1"/>
</dbReference>
<evidence type="ECO:0000259" key="12">
    <source>
        <dbReference type="Pfam" id="PF18913"/>
    </source>
</evidence>
<dbReference type="InterPro" id="IPR033391">
    <property type="entry name" value="FBPase_N"/>
</dbReference>
<dbReference type="PANTHER" id="PTHR11556:SF35">
    <property type="entry name" value="SEDOHEPTULOSE-1,7-BISPHOSPHATASE, CHLOROPLASTIC"/>
    <property type="match status" value="1"/>
</dbReference>
<dbReference type="InterPro" id="IPR028343">
    <property type="entry name" value="FBPtase"/>
</dbReference>
<keyword evidence="14" id="KW-1185">Reference proteome</keyword>
<sequence length="331" mass="35109">MDTEKTLEGFLRDGAENRPEGKAVAATILAFADAAVIVQETIARGGSGDDLAAAQNHQNAGGDMQKELDVVADRAFLDAAKRSPVGFYGSEEQDEAVQLGDGPLALAIDPLDGSSNIETNVSIGTIFSLLPATDAHRADPSSVFRQPGTNQLAAGFFIYGPQLLLVVTLGAGTRVFIRAPGSGGFVAFGPAPAIPTEAKEYAVNVSNRRHWATGMRRYVDDLDAGAEGPRGHDFGMRYVGSMVADAYRIFRRGGMFLYPGDTRKGYERGRLRQLYETNPMAFCIEQAGGAASDGTGRMLDIVPDGLHARTPFAFGSKAEIEALAGYLGKDA</sequence>
<evidence type="ECO:0000256" key="8">
    <source>
        <dbReference type="ARBA" id="ARBA00023277"/>
    </source>
</evidence>
<keyword evidence="4 9" id="KW-0963">Cytoplasm</keyword>
<dbReference type="Pfam" id="PF00316">
    <property type="entry name" value="FBPase"/>
    <property type="match status" value="1"/>
</dbReference>
<comment type="caution">
    <text evidence="13">The sequence shown here is derived from an EMBL/GenBank/DDBJ whole genome shotgun (WGS) entry which is preliminary data.</text>
</comment>
<comment type="cofactor">
    <cofactor evidence="9">
        <name>Mg(2+)</name>
        <dbReference type="ChEBI" id="CHEBI:18420"/>
    </cofactor>
    <text evidence="9">Binds 2 magnesium ions per subunit.</text>
</comment>
<reference evidence="13 14" key="1">
    <citation type="submission" date="2019-09" db="EMBL/GenBank/DDBJ databases">
        <title>YIM 132180 draft genome.</title>
        <authorList>
            <person name="Zhang K."/>
        </authorList>
    </citation>
    <scope>NUCLEOTIDE SEQUENCE [LARGE SCALE GENOMIC DNA]</scope>
    <source>
        <strain evidence="13 14">YIM 132180</strain>
    </source>
</reference>
<evidence type="ECO:0000256" key="3">
    <source>
        <dbReference type="ARBA" id="ARBA00010941"/>
    </source>
</evidence>
<dbReference type="InterPro" id="IPR000146">
    <property type="entry name" value="FBPase_class-1"/>
</dbReference>
<protein>
    <recommendedName>
        <fullName evidence="9">Fructose-1,6-bisphosphatase class 1</fullName>
        <shortName evidence="9">FBPase class 1</shortName>
        <ecNumber evidence="9">3.1.3.11</ecNumber>
    </recommendedName>
    <alternativeName>
        <fullName evidence="9">D-fructose-1,6-bisphosphate 1-phosphohydrolase class 1</fullName>
    </alternativeName>
</protein>
<name>A0A7V7PSR1_9HYPH</name>
<comment type="subcellular location">
    <subcellularLocation>
        <location evidence="9">Cytoplasm</location>
    </subcellularLocation>
</comment>
<evidence type="ECO:0000256" key="2">
    <source>
        <dbReference type="ARBA" id="ARBA00005215"/>
    </source>
</evidence>
<feature type="binding site" evidence="9">
    <location>
        <position position="276"/>
    </location>
    <ligand>
        <name>Mg(2+)</name>
        <dbReference type="ChEBI" id="CHEBI:18420"/>
        <label>2</label>
    </ligand>
</feature>
<keyword evidence="5 9" id="KW-0479">Metal-binding</keyword>
<dbReference type="PIRSF" id="PIRSF000904">
    <property type="entry name" value="FBPtase_SBPase"/>
    <property type="match status" value="1"/>
</dbReference>
<keyword evidence="8 9" id="KW-0119">Carbohydrate metabolism</keyword>
<evidence type="ECO:0000259" key="11">
    <source>
        <dbReference type="Pfam" id="PF00316"/>
    </source>
</evidence>
<dbReference type="Gene3D" id="3.40.190.80">
    <property type="match status" value="1"/>
</dbReference>
<feature type="binding site" evidence="9">
    <location>
        <position position="109"/>
    </location>
    <ligand>
        <name>Mg(2+)</name>
        <dbReference type="ChEBI" id="CHEBI:18420"/>
        <label>1</label>
    </ligand>
</feature>
<dbReference type="GO" id="GO:0042132">
    <property type="term" value="F:fructose 1,6-bisphosphate 1-phosphatase activity"/>
    <property type="evidence" value="ECO:0007669"/>
    <property type="project" value="UniProtKB-UniRule"/>
</dbReference>
<dbReference type="NCBIfam" id="NF006780">
    <property type="entry name" value="PRK09293.1-4"/>
    <property type="match status" value="1"/>
</dbReference>
<comment type="similarity">
    <text evidence="3 9 10">Belongs to the FBPase class 1 family.</text>
</comment>
<dbReference type="InterPro" id="IPR044015">
    <property type="entry name" value="FBPase_C_dom"/>
</dbReference>
<dbReference type="SUPFAM" id="SSF56655">
    <property type="entry name" value="Carbohydrate phosphatase"/>
    <property type="match status" value="1"/>
</dbReference>
<evidence type="ECO:0000256" key="5">
    <source>
        <dbReference type="ARBA" id="ARBA00022723"/>
    </source>
</evidence>
<evidence type="ECO:0000313" key="14">
    <source>
        <dbReference type="Proteomes" id="UP000432089"/>
    </source>
</evidence>
<dbReference type="EC" id="3.1.3.11" evidence="9"/>
<evidence type="ECO:0000256" key="6">
    <source>
        <dbReference type="ARBA" id="ARBA00022801"/>
    </source>
</evidence>
<dbReference type="EMBL" id="VZDO01000001">
    <property type="protein sequence ID" value="KAB0682567.1"/>
    <property type="molecule type" value="Genomic_DNA"/>
</dbReference>
<dbReference type="GO" id="GO:0030388">
    <property type="term" value="P:fructose 1,6-bisphosphate metabolic process"/>
    <property type="evidence" value="ECO:0007669"/>
    <property type="project" value="TreeGrafter"/>
</dbReference>
<organism evidence="13 14">
    <name type="scientific">Plantimonas leprariae</name>
    <dbReference type="NCBI Taxonomy" id="2615207"/>
    <lineage>
        <taxon>Bacteria</taxon>
        <taxon>Pseudomonadati</taxon>
        <taxon>Pseudomonadota</taxon>
        <taxon>Alphaproteobacteria</taxon>
        <taxon>Hyphomicrobiales</taxon>
        <taxon>Aurantimonadaceae</taxon>
        <taxon>Plantimonas</taxon>
    </lineage>
</organism>
<dbReference type="GO" id="GO:0006000">
    <property type="term" value="P:fructose metabolic process"/>
    <property type="evidence" value="ECO:0007669"/>
    <property type="project" value="TreeGrafter"/>
</dbReference>
<dbReference type="AlphaFoldDB" id="A0A7V7PSR1"/>
<comment type="subunit">
    <text evidence="9">Homotetramer.</text>
</comment>
<feature type="binding site" evidence="9">
    <location>
        <position position="109"/>
    </location>
    <ligand>
        <name>Mg(2+)</name>
        <dbReference type="ChEBI" id="CHEBI:18420"/>
        <label>2</label>
    </ligand>
</feature>
<feature type="binding site" evidence="9">
    <location>
        <position position="91"/>
    </location>
    <ligand>
        <name>Mg(2+)</name>
        <dbReference type="ChEBI" id="CHEBI:18420"/>
        <label>1</label>
    </ligand>
</feature>
<evidence type="ECO:0000256" key="4">
    <source>
        <dbReference type="ARBA" id="ARBA00022490"/>
    </source>
</evidence>
<feature type="binding site" evidence="9">
    <location>
        <position position="204"/>
    </location>
    <ligand>
        <name>substrate</name>
    </ligand>
</feature>
<feature type="binding site" evidence="9">
    <location>
        <position position="111"/>
    </location>
    <ligand>
        <name>Mg(2+)</name>
        <dbReference type="ChEBI" id="CHEBI:18420"/>
        <label>1</label>
    </ligand>
</feature>
<dbReference type="GO" id="GO:0005829">
    <property type="term" value="C:cytosol"/>
    <property type="evidence" value="ECO:0007669"/>
    <property type="project" value="TreeGrafter"/>
</dbReference>
<dbReference type="GO" id="GO:0000287">
    <property type="term" value="F:magnesium ion binding"/>
    <property type="evidence" value="ECO:0007669"/>
    <property type="project" value="UniProtKB-UniRule"/>
</dbReference>
<gene>
    <name evidence="9" type="primary">fbp</name>
    <name evidence="13" type="ORF">F6X38_00285</name>
</gene>
<comment type="caution">
    <text evidence="9">Lacks conserved residue(s) required for the propagation of feature annotation.</text>
</comment>
<feature type="domain" description="Fructose-1-6-bisphosphatase class 1 C-terminal" evidence="12">
    <location>
        <begin position="194"/>
        <end position="325"/>
    </location>
</feature>
<dbReference type="HAMAP" id="MF_01855">
    <property type="entry name" value="FBPase_class1"/>
    <property type="match status" value="1"/>
</dbReference>
<feature type="binding site" evidence="9">
    <location>
        <position position="112"/>
    </location>
    <ligand>
        <name>Mg(2+)</name>
        <dbReference type="ChEBI" id="CHEBI:18420"/>
        <label>2</label>
    </ligand>
</feature>
<dbReference type="PROSITE" id="PS00124">
    <property type="entry name" value="FBPASE"/>
    <property type="match status" value="1"/>
</dbReference>
<evidence type="ECO:0000256" key="9">
    <source>
        <dbReference type="HAMAP-Rule" id="MF_01855"/>
    </source>
</evidence>
<dbReference type="GO" id="GO:0005986">
    <property type="term" value="P:sucrose biosynthetic process"/>
    <property type="evidence" value="ECO:0007669"/>
    <property type="project" value="TreeGrafter"/>
</dbReference>
<feature type="binding site" evidence="9">
    <location>
        <begin position="112"/>
        <end position="115"/>
    </location>
    <ligand>
        <name>substrate</name>
    </ligand>
</feature>
<accession>A0A7V7PSR1</accession>
<evidence type="ECO:0000256" key="10">
    <source>
        <dbReference type="RuleBase" id="RU000508"/>
    </source>
</evidence>
<comment type="pathway">
    <text evidence="2">Carbohydrate biosynthesis; Calvin cycle.</text>
</comment>
<feature type="domain" description="Fructose-1-6-bisphosphatase class I N-terminal" evidence="11">
    <location>
        <begin position="27"/>
        <end position="186"/>
    </location>
</feature>
<dbReference type="GO" id="GO:0006002">
    <property type="term" value="P:fructose 6-phosphate metabolic process"/>
    <property type="evidence" value="ECO:0007669"/>
    <property type="project" value="TreeGrafter"/>
</dbReference>
<dbReference type="PRINTS" id="PR00115">
    <property type="entry name" value="F16BPHPHTASE"/>
</dbReference>
<dbReference type="Gene3D" id="3.30.540.10">
    <property type="entry name" value="Fructose-1,6-Bisphosphatase, subunit A, domain 1"/>
    <property type="match status" value="1"/>
</dbReference>
<evidence type="ECO:0000256" key="7">
    <source>
        <dbReference type="ARBA" id="ARBA00022842"/>
    </source>
</evidence>
<keyword evidence="6 9" id="KW-0378">Hydrolase</keyword>
<proteinExistence type="inferred from homology"/>
<dbReference type="CDD" id="cd00354">
    <property type="entry name" value="FBPase"/>
    <property type="match status" value="1"/>
</dbReference>
<dbReference type="PIRSF" id="PIRSF500210">
    <property type="entry name" value="FBPtase"/>
    <property type="match status" value="1"/>
</dbReference>
<dbReference type="FunFam" id="3.40.190.80:FF:000011">
    <property type="entry name" value="Fructose-1,6-bisphosphatase class 1"/>
    <property type="match status" value="1"/>
</dbReference>
<evidence type="ECO:0000313" key="13">
    <source>
        <dbReference type="EMBL" id="KAB0682567.1"/>
    </source>
</evidence>
<feature type="binding site" evidence="9">
    <location>
        <position position="238"/>
    </location>
    <ligand>
        <name>substrate</name>
    </ligand>
</feature>
<dbReference type="GO" id="GO:0006094">
    <property type="term" value="P:gluconeogenesis"/>
    <property type="evidence" value="ECO:0007669"/>
    <property type="project" value="UniProtKB-UniRule"/>
</dbReference>
<comment type="catalytic activity">
    <reaction evidence="1 9">
        <text>beta-D-fructose 1,6-bisphosphate + H2O = beta-D-fructose 6-phosphate + phosphate</text>
        <dbReference type="Rhea" id="RHEA:11064"/>
        <dbReference type="ChEBI" id="CHEBI:15377"/>
        <dbReference type="ChEBI" id="CHEBI:32966"/>
        <dbReference type="ChEBI" id="CHEBI:43474"/>
        <dbReference type="ChEBI" id="CHEBI:57634"/>
        <dbReference type="EC" id="3.1.3.11"/>
    </reaction>
</comment>
<keyword evidence="7 9" id="KW-0460">Magnesium</keyword>
<dbReference type="Proteomes" id="UP000432089">
    <property type="component" value="Unassembled WGS sequence"/>
</dbReference>
<dbReference type="Pfam" id="PF18913">
    <property type="entry name" value="FBPase_C"/>
    <property type="match status" value="1"/>
</dbReference>
<evidence type="ECO:0000256" key="1">
    <source>
        <dbReference type="ARBA" id="ARBA00001273"/>
    </source>
</evidence>